<reference evidence="5 6" key="1">
    <citation type="journal article" date="2017" name="Viruses">
        <title>Characterization of a Novel Bat Adenovirus Isolated from Straw-Colored Fruit Bat (Eidolon helvum).</title>
        <authorList>
            <person name="Ogawa H."/>
            <person name="Kajihara M."/>
            <person name="Nao N."/>
            <person name="Shigeno A."/>
            <person name="Fujikura D."/>
            <person name="Hang'ombe B.M."/>
            <person name="Mweene A.S."/>
            <person name="Mutemwa A."/>
            <person name="Squarre D."/>
            <person name="Yamada M."/>
            <person name="Higashi H."/>
            <person name="Sawa H."/>
            <person name="Takada A."/>
        </authorList>
    </citation>
    <scope>NUCLEOTIDE SEQUENCE [LARGE SCALE GENOMIC DNA]</scope>
    <source>
        <strain evidence="5">06-106</strain>
    </source>
</reference>
<keyword evidence="6" id="KW-1185">Reference proteome</keyword>
<accession>A0A348FKH2</accession>
<dbReference type="KEGG" id="vg:80528134"/>
<dbReference type="EMBL" id="AP018374">
    <property type="protein sequence ID" value="BBF72839.1"/>
    <property type="molecule type" value="Genomic_DNA"/>
</dbReference>
<evidence type="ECO:0000256" key="4">
    <source>
        <dbReference type="SAM" id="MobiDB-lite"/>
    </source>
</evidence>
<keyword evidence="3" id="KW-0231">Viral genome packaging</keyword>
<organism evidence="5 6">
    <name type="scientific">Eidolon helvum adenovirus</name>
    <dbReference type="NCBI Taxonomy" id="2039267"/>
    <lineage>
        <taxon>Viruses</taxon>
        <taxon>Varidnaviria</taxon>
        <taxon>Bamfordvirae</taxon>
        <taxon>Preplasmiviricota</taxon>
        <taxon>Polisuviricotina</taxon>
        <taxon>Pharingeaviricetes</taxon>
        <taxon>Rowavirales</taxon>
        <taxon>Adenoviridae</taxon>
        <taxon>Mastadenovirus</taxon>
    </lineage>
</organism>
<sequence length="132" mass="15374">MQKTTEGMEVEAISSAEENSRSSISSLETSYPQEAPSKNNRWDMAPGEKYKKHQNEETLTTQQLRENIFPTLYAIFQQSRGKNLCLKVKNRSLRSLTRSCLYHKKEQQLRRTQQDAELLLQKYCANTRSTLK</sequence>
<dbReference type="Proteomes" id="UP000317189">
    <property type="component" value="Segment"/>
</dbReference>
<evidence type="ECO:0000256" key="1">
    <source>
        <dbReference type="ARBA" id="ARBA00008192"/>
    </source>
</evidence>
<dbReference type="InterPro" id="IPR021304">
    <property type="entry name" value="Adeno_L4-33K/L4-22K"/>
</dbReference>
<feature type="region of interest" description="Disordered" evidence="4">
    <location>
        <begin position="1"/>
        <end position="58"/>
    </location>
</feature>
<dbReference type="GO" id="GO:0019073">
    <property type="term" value="P:viral DNA genome packaging"/>
    <property type="evidence" value="ECO:0007669"/>
    <property type="project" value="InterPro"/>
</dbReference>
<evidence type="ECO:0000256" key="2">
    <source>
        <dbReference type="ARBA" id="ARBA00022612"/>
    </source>
</evidence>
<evidence type="ECO:0000256" key="3">
    <source>
        <dbReference type="ARBA" id="ARBA00023219"/>
    </source>
</evidence>
<comment type="similarity">
    <text evidence="1">Belongs to the adenoviridae splicing factor family.</text>
</comment>
<dbReference type="RefSeq" id="YP_010790724.1">
    <property type="nucleotide sequence ID" value="NC_075453.1"/>
</dbReference>
<name>A0A348FKH2_9ADEN</name>
<evidence type="ECO:0000313" key="5">
    <source>
        <dbReference type="EMBL" id="BBF72839.1"/>
    </source>
</evidence>
<dbReference type="Pfam" id="PF11081">
    <property type="entry name" value="Adeno_L433K_22K"/>
    <property type="match status" value="1"/>
</dbReference>
<dbReference type="GeneID" id="80528134"/>
<keyword evidence="2" id="KW-1188">Viral release from host cell</keyword>
<evidence type="ECO:0000313" key="6">
    <source>
        <dbReference type="Proteomes" id="UP000317189"/>
    </source>
</evidence>
<feature type="compositionally biased region" description="Low complexity" evidence="4">
    <location>
        <begin position="11"/>
        <end position="30"/>
    </location>
</feature>
<feature type="compositionally biased region" description="Basic and acidic residues" evidence="4">
    <location>
        <begin position="46"/>
        <end position="56"/>
    </location>
</feature>
<proteinExistence type="inferred from homology"/>
<protein>
    <submittedName>
        <fullName evidence="5">33K</fullName>
    </submittedName>
</protein>